<dbReference type="PANTHER" id="PTHR10907">
    <property type="entry name" value="REGUCALCIN"/>
    <property type="match status" value="1"/>
</dbReference>
<evidence type="ECO:0000256" key="3">
    <source>
        <dbReference type="PIRSR" id="PIRSR605511-2"/>
    </source>
</evidence>
<dbReference type="Gene3D" id="2.120.10.30">
    <property type="entry name" value="TolB, C-terminal domain"/>
    <property type="match status" value="1"/>
</dbReference>
<keyword evidence="3" id="KW-0479">Metal-binding</keyword>
<evidence type="ECO:0000259" key="4">
    <source>
        <dbReference type="Pfam" id="PF08450"/>
    </source>
</evidence>
<dbReference type="RefSeq" id="WP_182295173.1">
    <property type="nucleotide sequence ID" value="NZ_CP059851.1"/>
</dbReference>
<dbReference type="InterPro" id="IPR013658">
    <property type="entry name" value="SGL"/>
</dbReference>
<evidence type="ECO:0000256" key="1">
    <source>
        <dbReference type="ARBA" id="ARBA00008853"/>
    </source>
</evidence>
<keyword evidence="6" id="KW-1185">Reference proteome</keyword>
<dbReference type="KEGG" id="sand:H3309_13340"/>
<feature type="binding site" evidence="3">
    <location>
        <position position="102"/>
    </location>
    <ligand>
        <name>substrate</name>
    </ligand>
</feature>
<accession>A0A7G5IG36</accession>
<dbReference type="AlphaFoldDB" id="A0A7G5IG36"/>
<proteinExistence type="inferred from homology"/>
<name>A0A7G5IG36_9SPHN</name>
<protein>
    <submittedName>
        <fullName evidence="5">SMP-30/gluconolactonase/LRE family protein</fullName>
    </submittedName>
</protein>
<feature type="binding site" evidence="3">
    <location>
        <position position="159"/>
    </location>
    <ligand>
        <name>a divalent metal cation</name>
        <dbReference type="ChEBI" id="CHEBI:60240"/>
    </ligand>
</feature>
<comment type="similarity">
    <text evidence="1">Belongs to the SMP-30/CGR1 family.</text>
</comment>
<keyword evidence="3" id="KW-0862">Zinc</keyword>
<evidence type="ECO:0000313" key="5">
    <source>
        <dbReference type="EMBL" id="QMW22328.1"/>
    </source>
</evidence>
<sequence>MDDLNLRCVAPVGNLCGEGATWCAAEQALYWTDVNRFLVHRLTVATGAVESWFFDEPCVALSLTDRPGTLLLGIGSRLLLWQPWGDVRTPHGFALERWPAARLNEGRAGPGGEFWIGSMSNNVGPDGGHVELEGARGQLFRLIDGQAPRMFKDGIVISNTMCFSPDRRHLYFGDTVPNVIWRHDYDAATRSISNETPFFAGFDRGRPDGSAIDAEGCLWNTRFGGKCLVRVAPDGSIDRIVELPVSNPTTCAFGGPDLRTLYITSASVYLDGHERLAGSLFALDAPAPGLPENRYRLAG</sequence>
<feature type="active site" description="Proton donor/acceptor" evidence="2">
    <location>
        <position position="208"/>
    </location>
</feature>
<dbReference type="SUPFAM" id="SSF63829">
    <property type="entry name" value="Calcium-dependent phosphotriesterase"/>
    <property type="match status" value="1"/>
</dbReference>
<reference evidence="5 6" key="1">
    <citation type="submission" date="2020-07" db="EMBL/GenBank/DDBJ databases">
        <title>Complete genome sequence for Sandaracinobacter sp. M6.</title>
        <authorList>
            <person name="Tang Y."/>
            <person name="Liu Q."/>
            <person name="Guo Z."/>
            <person name="Lei P."/>
            <person name="Huang B."/>
        </authorList>
    </citation>
    <scope>NUCLEOTIDE SEQUENCE [LARGE SCALE GENOMIC DNA]</scope>
    <source>
        <strain evidence="5 6">M6</strain>
    </source>
</reference>
<dbReference type="PRINTS" id="PR01790">
    <property type="entry name" value="SMP30FAMILY"/>
</dbReference>
<dbReference type="GO" id="GO:0005509">
    <property type="term" value="F:calcium ion binding"/>
    <property type="evidence" value="ECO:0007669"/>
    <property type="project" value="TreeGrafter"/>
</dbReference>
<dbReference type="InterPro" id="IPR005511">
    <property type="entry name" value="SMP-30"/>
</dbReference>
<dbReference type="GO" id="GO:0004341">
    <property type="term" value="F:gluconolactonase activity"/>
    <property type="evidence" value="ECO:0007669"/>
    <property type="project" value="TreeGrafter"/>
</dbReference>
<dbReference type="InterPro" id="IPR011042">
    <property type="entry name" value="6-blade_b-propeller_TolB-like"/>
</dbReference>
<dbReference type="PANTHER" id="PTHR10907:SF47">
    <property type="entry name" value="REGUCALCIN"/>
    <property type="match status" value="1"/>
</dbReference>
<feature type="domain" description="SMP-30/Gluconolactonase/LRE-like region" evidence="4">
    <location>
        <begin position="16"/>
        <end position="267"/>
    </location>
</feature>
<dbReference type="EMBL" id="CP059851">
    <property type="protein sequence ID" value="QMW22328.1"/>
    <property type="molecule type" value="Genomic_DNA"/>
</dbReference>
<feature type="binding site" evidence="3">
    <location>
        <position position="18"/>
    </location>
    <ligand>
        <name>a divalent metal cation</name>
        <dbReference type="ChEBI" id="CHEBI:60240"/>
    </ligand>
</feature>
<evidence type="ECO:0000256" key="2">
    <source>
        <dbReference type="PIRSR" id="PIRSR605511-1"/>
    </source>
</evidence>
<dbReference type="Proteomes" id="UP000515292">
    <property type="component" value="Chromosome"/>
</dbReference>
<gene>
    <name evidence="5" type="ORF">H3309_13340</name>
</gene>
<feature type="binding site" evidence="3">
    <location>
        <position position="208"/>
    </location>
    <ligand>
        <name>a divalent metal cation</name>
        <dbReference type="ChEBI" id="CHEBI:60240"/>
    </ligand>
</feature>
<dbReference type="Pfam" id="PF08450">
    <property type="entry name" value="SGL"/>
    <property type="match status" value="1"/>
</dbReference>
<dbReference type="GO" id="GO:0019853">
    <property type="term" value="P:L-ascorbic acid biosynthetic process"/>
    <property type="evidence" value="ECO:0007669"/>
    <property type="project" value="TreeGrafter"/>
</dbReference>
<organism evidence="5 6">
    <name type="scientific">Sandaracinobacteroides saxicola</name>
    <dbReference type="NCBI Taxonomy" id="2759707"/>
    <lineage>
        <taxon>Bacteria</taxon>
        <taxon>Pseudomonadati</taxon>
        <taxon>Pseudomonadota</taxon>
        <taxon>Alphaproteobacteria</taxon>
        <taxon>Sphingomonadales</taxon>
        <taxon>Sphingosinicellaceae</taxon>
        <taxon>Sandaracinobacteroides</taxon>
    </lineage>
</organism>
<evidence type="ECO:0000313" key="6">
    <source>
        <dbReference type="Proteomes" id="UP000515292"/>
    </source>
</evidence>
<feature type="binding site" evidence="3">
    <location>
        <position position="104"/>
    </location>
    <ligand>
        <name>substrate</name>
    </ligand>
</feature>
<comment type="cofactor">
    <cofactor evidence="3">
        <name>Zn(2+)</name>
        <dbReference type="ChEBI" id="CHEBI:29105"/>
    </cofactor>
    <text evidence="3">Binds 1 divalent metal cation per subunit.</text>
</comment>